<dbReference type="InterPro" id="IPR002104">
    <property type="entry name" value="Integrase_catalytic"/>
</dbReference>
<feature type="domain" description="Tyr recombinase" evidence="3">
    <location>
        <begin position="1"/>
        <end position="185"/>
    </location>
</feature>
<evidence type="ECO:0000256" key="1">
    <source>
        <dbReference type="ARBA" id="ARBA00023172"/>
    </source>
</evidence>
<dbReference type="SUPFAM" id="SSF56349">
    <property type="entry name" value="DNA breaking-rejoining enzymes"/>
    <property type="match status" value="1"/>
</dbReference>
<evidence type="ECO:0000313" key="5">
    <source>
        <dbReference type="Proteomes" id="UP000267536"/>
    </source>
</evidence>
<dbReference type="Gene3D" id="1.10.443.10">
    <property type="entry name" value="Intergrase catalytic core"/>
    <property type="match status" value="1"/>
</dbReference>
<proteinExistence type="predicted"/>
<dbReference type="InterPro" id="IPR013762">
    <property type="entry name" value="Integrase-like_cat_sf"/>
</dbReference>
<reference evidence="4 5" key="1">
    <citation type="submission" date="2018-11" db="EMBL/GenBank/DDBJ databases">
        <title>Draft genome sequence of Gordonia sp. RS15-1S isolated from rice stems.</title>
        <authorList>
            <person name="Muangham S."/>
        </authorList>
    </citation>
    <scope>NUCLEOTIDE SEQUENCE [LARGE SCALE GENOMIC DNA]</scope>
    <source>
        <strain evidence="4 5">RS15-1S</strain>
    </source>
</reference>
<keyword evidence="5" id="KW-1185">Reference proteome</keyword>
<dbReference type="Proteomes" id="UP000267536">
    <property type="component" value="Unassembled WGS sequence"/>
</dbReference>
<dbReference type="GO" id="GO:0015074">
    <property type="term" value="P:DNA integration"/>
    <property type="evidence" value="ECO:0007669"/>
    <property type="project" value="InterPro"/>
</dbReference>
<dbReference type="AlphaFoldDB" id="A0A3N4G932"/>
<dbReference type="GO" id="GO:0006310">
    <property type="term" value="P:DNA recombination"/>
    <property type="evidence" value="ECO:0007669"/>
    <property type="project" value="UniProtKB-KW"/>
</dbReference>
<protein>
    <recommendedName>
        <fullName evidence="3">Tyr recombinase domain-containing protein</fullName>
    </recommendedName>
</protein>
<feature type="region of interest" description="Disordered" evidence="2">
    <location>
        <begin position="1"/>
        <end position="24"/>
    </location>
</feature>
<evidence type="ECO:0000259" key="3">
    <source>
        <dbReference type="PROSITE" id="PS51898"/>
    </source>
</evidence>
<dbReference type="OrthoDB" id="1822491at2"/>
<organism evidence="4 5">
    <name type="scientific">Gordonia oryzae</name>
    <dbReference type="NCBI Taxonomy" id="2487349"/>
    <lineage>
        <taxon>Bacteria</taxon>
        <taxon>Bacillati</taxon>
        <taxon>Actinomycetota</taxon>
        <taxon>Actinomycetes</taxon>
        <taxon>Mycobacteriales</taxon>
        <taxon>Gordoniaceae</taxon>
        <taxon>Gordonia</taxon>
    </lineage>
</organism>
<name>A0A3N4G932_9ACTN</name>
<dbReference type="EMBL" id="RKMH01000011">
    <property type="protein sequence ID" value="RPA58538.1"/>
    <property type="molecule type" value="Genomic_DNA"/>
</dbReference>
<comment type="caution">
    <text evidence="4">The sequence shown here is derived from an EMBL/GenBank/DDBJ whole genome shotgun (WGS) entry which is preliminary data.</text>
</comment>
<evidence type="ECO:0000313" key="4">
    <source>
        <dbReference type="EMBL" id="RPA58538.1"/>
    </source>
</evidence>
<keyword evidence="1" id="KW-0233">DNA recombination</keyword>
<dbReference type="InterPro" id="IPR011010">
    <property type="entry name" value="DNA_brk_join_enz"/>
</dbReference>
<dbReference type="PROSITE" id="PS51898">
    <property type="entry name" value="TYR_RECOMBINASE"/>
    <property type="match status" value="1"/>
</dbReference>
<dbReference type="GO" id="GO:0003677">
    <property type="term" value="F:DNA binding"/>
    <property type="evidence" value="ECO:0007669"/>
    <property type="project" value="InterPro"/>
</dbReference>
<evidence type="ECO:0000256" key="2">
    <source>
        <dbReference type="SAM" id="MobiDB-lite"/>
    </source>
</evidence>
<accession>A0A3N4G932</accession>
<gene>
    <name evidence="4" type="ORF">EF294_15325</name>
</gene>
<dbReference type="Pfam" id="PF00589">
    <property type="entry name" value="Phage_integrase"/>
    <property type="match status" value="1"/>
</dbReference>
<sequence>MKRTLRVTADGDFYDTPKTRGSRRTVPLTSETAQVLREYLARHPRRDEPTAPLFPAMRLIAEKPTGVKNTAVGTPNERQATALASLTVEEAEARLELDWASPVRHQNFYKAVFRPAALRANIEGQGGALPPALKFHALLHTYASLCVAAGIPPLEIARFMGHAKVVTTLSVYAHLFENDHADAMSALAAMSAPTTENVVRLRG</sequence>